<protein>
    <submittedName>
        <fullName evidence="8">Interferon lambda-4-like</fullName>
    </submittedName>
</protein>
<dbReference type="GO" id="GO:0051607">
    <property type="term" value="P:defense response to virus"/>
    <property type="evidence" value="ECO:0007669"/>
    <property type="project" value="UniProtKB-KW"/>
</dbReference>
<evidence type="ECO:0000313" key="7">
    <source>
        <dbReference type="Proteomes" id="UP001732720"/>
    </source>
</evidence>
<sequence>MEDITGPLSLIPVWAYGQRSYIRVKMRLSGGVAVAAELCVLLALVEVAQPSVEASGGCVLSHYRSLDPRVLAAAKSLRDRYEEDTLSWRPRNCSVRPRRDPARPSSCAWLRHVARGIADAQAVLSGLRRPELVPSIGPTLELLVAAQRDVATCLQLIPPDSPRTSSRTPRRRHKARRPDSPRCREATVIFNLLRLLTRDLRLAAQSAPCV</sequence>
<dbReference type="Pfam" id="PF15177">
    <property type="entry name" value="IL28A"/>
    <property type="match status" value="1"/>
</dbReference>
<evidence type="ECO:0000256" key="4">
    <source>
        <dbReference type="ARBA" id="ARBA00022525"/>
    </source>
</evidence>
<dbReference type="GO" id="GO:0005615">
    <property type="term" value="C:extracellular space"/>
    <property type="evidence" value="ECO:0007669"/>
    <property type="project" value="UniProtKB-KW"/>
</dbReference>
<dbReference type="GO" id="GO:0050778">
    <property type="term" value="P:positive regulation of immune response"/>
    <property type="evidence" value="ECO:0007669"/>
    <property type="project" value="InterPro"/>
</dbReference>
<evidence type="ECO:0000256" key="2">
    <source>
        <dbReference type="ARBA" id="ARBA00008717"/>
    </source>
</evidence>
<dbReference type="InterPro" id="IPR029177">
    <property type="entry name" value="INF_lambda"/>
</dbReference>
<dbReference type="FunFam" id="1.20.1250.60:FF:000002">
    <property type="entry name" value="Interferon lambda-4"/>
    <property type="match status" value="1"/>
</dbReference>
<name>A0A8B7TYM8_CASCN</name>
<dbReference type="InterPro" id="IPR038326">
    <property type="entry name" value="IFN-lambda_sf"/>
</dbReference>
<reference evidence="8" key="1">
    <citation type="submission" date="2025-08" db="UniProtKB">
        <authorList>
            <consortium name="RefSeq"/>
        </authorList>
    </citation>
    <scope>IDENTIFICATION</scope>
    <source>
        <tissue evidence="8">Leukocyte</tissue>
    </source>
</reference>
<keyword evidence="4" id="KW-0964">Secreted</keyword>
<gene>
    <name evidence="8" type="primary">LOC109681987</name>
</gene>
<keyword evidence="3" id="KW-0202">Cytokine</keyword>
<dbReference type="GO" id="GO:0045087">
    <property type="term" value="P:innate immune response"/>
    <property type="evidence" value="ECO:0007669"/>
    <property type="project" value="TreeGrafter"/>
</dbReference>
<comment type="similarity">
    <text evidence="2">Belongs to the lambda interferon family.</text>
</comment>
<dbReference type="AlphaFoldDB" id="A0A8B7TYM8"/>
<organism evidence="8">
    <name type="scientific">Castor canadensis</name>
    <name type="common">American beaver</name>
    <dbReference type="NCBI Taxonomy" id="51338"/>
    <lineage>
        <taxon>Eukaryota</taxon>
        <taxon>Metazoa</taxon>
        <taxon>Chordata</taxon>
        <taxon>Craniata</taxon>
        <taxon>Vertebrata</taxon>
        <taxon>Euteleostomi</taxon>
        <taxon>Mammalia</taxon>
        <taxon>Eutheria</taxon>
        <taxon>Euarchontoglires</taxon>
        <taxon>Glires</taxon>
        <taxon>Rodentia</taxon>
        <taxon>Castorimorpha</taxon>
        <taxon>Castoridae</taxon>
        <taxon>Castor</taxon>
    </lineage>
</organism>
<dbReference type="PANTHER" id="PTHR31943">
    <property type="entry name" value="INTERLEUKIN-28 AND 29"/>
    <property type="match status" value="1"/>
</dbReference>
<dbReference type="GO" id="GO:0005125">
    <property type="term" value="F:cytokine activity"/>
    <property type="evidence" value="ECO:0007669"/>
    <property type="project" value="UniProtKB-KW"/>
</dbReference>
<dbReference type="KEGG" id="ccan:109681987"/>
<dbReference type="GO" id="GO:0007259">
    <property type="term" value="P:cell surface receptor signaling pathway via JAK-STAT"/>
    <property type="evidence" value="ECO:0007669"/>
    <property type="project" value="InterPro"/>
</dbReference>
<dbReference type="Proteomes" id="UP001732720">
    <property type="component" value="Chromosome 16"/>
</dbReference>
<evidence type="ECO:0000256" key="3">
    <source>
        <dbReference type="ARBA" id="ARBA00022514"/>
    </source>
</evidence>
<accession>A0A8B7TYM8</accession>
<dbReference type="Gene3D" id="1.20.1250.60">
    <property type="entry name" value="Interferon lambda"/>
    <property type="match status" value="1"/>
</dbReference>
<dbReference type="GeneID" id="109681987"/>
<evidence type="ECO:0000256" key="5">
    <source>
        <dbReference type="ARBA" id="ARBA00022729"/>
    </source>
</evidence>
<evidence type="ECO:0000256" key="6">
    <source>
        <dbReference type="ARBA" id="ARBA00023118"/>
    </source>
</evidence>
<dbReference type="PANTHER" id="PTHR31943:SF17">
    <property type="entry name" value="INTERFERON LAMBDA-4"/>
    <property type="match status" value="1"/>
</dbReference>
<comment type="subcellular location">
    <subcellularLocation>
        <location evidence="1">Secreted</location>
    </subcellularLocation>
</comment>
<keyword evidence="7" id="KW-1185">Reference proteome</keyword>
<keyword evidence="6" id="KW-0051">Antiviral defense</keyword>
<keyword evidence="5" id="KW-0732">Signal</keyword>
<evidence type="ECO:0000256" key="1">
    <source>
        <dbReference type="ARBA" id="ARBA00004613"/>
    </source>
</evidence>
<proteinExistence type="inferred from homology"/>
<dbReference type="OrthoDB" id="9838087at2759"/>
<dbReference type="RefSeq" id="XP_020012549.1">
    <property type="nucleotide sequence ID" value="XM_020156960.1"/>
</dbReference>
<evidence type="ECO:0000313" key="8">
    <source>
        <dbReference type="RefSeq" id="XP_020012549.1"/>
    </source>
</evidence>